<gene>
    <name evidence="1" type="ORF">BAG01nite_34430</name>
</gene>
<dbReference type="EMBL" id="BJOD01000039">
    <property type="protein sequence ID" value="GED27341.1"/>
    <property type="molecule type" value="Genomic_DNA"/>
</dbReference>
<reference evidence="1 2" key="1">
    <citation type="submission" date="2019-06" db="EMBL/GenBank/DDBJ databases">
        <title>Whole genome shotgun sequence of Brevibacillus agri NBRC 15538.</title>
        <authorList>
            <person name="Hosoyama A."/>
            <person name="Uohara A."/>
            <person name="Ohji S."/>
            <person name="Ichikawa N."/>
        </authorList>
    </citation>
    <scope>NUCLEOTIDE SEQUENCE [LARGE SCALE GENOMIC DNA]</scope>
    <source>
        <strain evidence="1 2">NBRC 15538</strain>
    </source>
</reference>
<name>A0ABQ0SU23_9BACL</name>
<protein>
    <submittedName>
        <fullName evidence="1">Uncharacterized protein</fullName>
    </submittedName>
</protein>
<keyword evidence="2" id="KW-1185">Reference proteome</keyword>
<evidence type="ECO:0000313" key="1">
    <source>
        <dbReference type="EMBL" id="GED27341.1"/>
    </source>
</evidence>
<sequence length="101" mass="11892">MITDRTVRGNAVFLSNMKQMVSYLQPKRNLTEIDDLYLFSIIGANRISVQDIYRCLQHLGKSRINETLFRLIYENQIHADLSSTPFDLDTEVWPYVQKENH</sequence>
<proteinExistence type="predicted"/>
<organism evidence="1 2">
    <name type="scientific">Brevibacillus agri</name>
    <dbReference type="NCBI Taxonomy" id="51101"/>
    <lineage>
        <taxon>Bacteria</taxon>
        <taxon>Bacillati</taxon>
        <taxon>Bacillota</taxon>
        <taxon>Bacilli</taxon>
        <taxon>Bacillales</taxon>
        <taxon>Paenibacillaceae</taxon>
        <taxon>Brevibacillus</taxon>
    </lineage>
</organism>
<accession>A0ABQ0SU23</accession>
<evidence type="ECO:0000313" key="2">
    <source>
        <dbReference type="Proteomes" id="UP000317180"/>
    </source>
</evidence>
<dbReference type="Proteomes" id="UP000317180">
    <property type="component" value="Unassembled WGS sequence"/>
</dbReference>
<comment type="caution">
    <text evidence="1">The sequence shown here is derived from an EMBL/GenBank/DDBJ whole genome shotgun (WGS) entry which is preliminary data.</text>
</comment>